<name>A0A948WW71_9BACT</name>
<comment type="caution">
    <text evidence="2">The sequence shown here is derived from an EMBL/GenBank/DDBJ whole genome shotgun (WGS) entry which is preliminary data.</text>
</comment>
<sequence length="517" mass="60213">MNRLYPIGIQNFEKLRKGGFVYVDKTALIHRLVSTGGYYFFGRPRRFGKSLMISTLESYFEGRKDLFEGLAIEGLEKEWNVHPVFHMDLNSRNYKDVDALYGIFNQHLEKWEEVYGDEKKDRAPEERFAYLIEKAAKQTGRGVVILIDEYDKPLIQSLDDEELQSEYRSILKSFYGNLKSCDKYIRFALLTGVTRFSRVSIFSDLNNLNDITMNPDFASLCGISEKELVEFFDEDVRVLAEKQNMSCSDTYAMLKRKYDGYHFTGNSEGMYNPFSVLNTFASMRIENYWFSTGTPTILVKLLQKNNYLLSDLTGNAEATADELTGLETINTNPIPLFFQSGYLTIKEYDERFKNYILGFPNEEVEQGFLNFLMPSYMNMHGRNTSFHIMNFIKELEKGKIGSFMERLQSLFSDTPYELIRDTELHYQNVLFIVFRLMGFFTHAEYHTSQGRIDMVVKTPQYIYVMEFKFEGSAEDAIAQIDSRNYALPFMSDGRKVYKIGVNFSAETRNIEKWIVSD</sequence>
<evidence type="ECO:0000313" key="3">
    <source>
        <dbReference type="Proteomes" id="UP000783796"/>
    </source>
</evidence>
<dbReference type="InterPro" id="IPR018631">
    <property type="entry name" value="AAA-ATPase-like_dom"/>
</dbReference>
<dbReference type="PANTHER" id="PTHR34825:SF1">
    <property type="entry name" value="AAA-ATPASE-LIKE DOMAIN-CONTAINING PROTEIN"/>
    <property type="match status" value="1"/>
</dbReference>
<keyword evidence="2" id="KW-0067">ATP-binding</keyword>
<dbReference type="PANTHER" id="PTHR34825">
    <property type="entry name" value="CONSERVED PROTEIN, WITH A WEAK D-GALACTARATE DEHYDRATASE/ALTRONATE HYDROLASE DOMAIN"/>
    <property type="match status" value="1"/>
</dbReference>
<reference evidence="2" key="2">
    <citation type="submission" date="2021-04" db="EMBL/GenBank/DDBJ databases">
        <authorList>
            <person name="Gilroy R."/>
        </authorList>
    </citation>
    <scope>NUCLEOTIDE SEQUENCE</scope>
    <source>
        <strain evidence="2">G4-2901</strain>
    </source>
</reference>
<reference evidence="2" key="1">
    <citation type="journal article" date="2021" name="PeerJ">
        <title>Extensive microbial diversity within the chicken gut microbiome revealed by metagenomics and culture.</title>
        <authorList>
            <person name="Gilroy R."/>
            <person name="Ravi A."/>
            <person name="Getino M."/>
            <person name="Pursley I."/>
            <person name="Horton D.L."/>
            <person name="Alikhan N.F."/>
            <person name="Baker D."/>
            <person name="Gharbi K."/>
            <person name="Hall N."/>
            <person name="Watson M."/>
            <person name="Adriaenssens E.M."/>
            <person name="Foster-Nyarko E."/>
            <person name="Jarju S."/>
            <person name="Secka A."/>
            <person name="Antonio M."/>
            <person name="Oren A."/>
            <person name="Chaudhuri R.R."/>
            <person name="La Ragione R."/>
            <person name="Hildebrand F."/>
            <person name="Pallen M.J."/>
        </authorList>
    </citation>
    <scope>NUCLEOTIDE SEQUENCE</scope>
    <source>
        <strain evidence="2">G4-2901</strain>
    </source>
</reference>
<accession>A0A948WW71</accession>
<proteinExistence type="predicted"/>
<evidence type="ECO:0000259" key="1">
    <source>
        <dbReference type="Pfam" id="PF09820"/>
    </source>
</evidence>
<protein>
    <submittedName>
        <fullName evidence="2">ATP-binding protein</fullName>
    </submittedName>
</protein>
<dbReference type="Pfam" id="PF09820">
    <property type="entry name" value="AAA-ATPase_like"/>
    <property type="match status" value="1"/>
</dbReference>
<organism evidence="2 3">
    <name type="scientific">Candidatus Phocaeicola faecigallinarum</name>
    <dbReference type="NCBI Taxonomy" id="2838732"/>
    <lineage>
        <taxon>Bacteria</taxon>
        <taxon>Pseudomonadati</taxon>
        <taxon>Bacteroidota</taxon>
        <taxon>Bacteroidia</taxon>
        <taxon>Bacteroidales</taxon>
        <taxon>Bacteroidaceae</taxon>
        <taxon>Phocaeicola</taxon>
    </lineage>
</organism>
<dbReference type="AlphaFoldDB" id="A0A948WW71"/>
<feature type="domain" description="AAA-ATPase-like" evidence="1">
    <location>
        <begin position="6"/>
        <end position="202"/>
    </location>
</feature>
<gene>
    <name evidence="2" type="ORF">H9777_10140</name>
</gene>
<dbReference type="Pfam" id="PF08011">
    <property type="entry name" value="PDDEXK_9"/>
    <property type="match status" value="1"/>
</dbReference>
<keyword evidence="2" id="KW-0547">Nucleotide-binding</keyword>
<evidence type="ECO:0000313" key="2">
    <source>
        <dbReference type="EMBL" id="MBU3838647.1"/>
    </source>
</evidence>
<dbReference type="Proteomes" id="UP000783796">
    <property type="component" value="Unassembled WGS sequence"/>
</dbReference>
<dbReference type="EMBL" id="JAHLFW010000084">
    <property type="protein sequence ID" value="MBU3838647.1"/>
    <property type="molecule type" value="Genomic_DNA"/>
</dbReference>
<dbReference type="GO" id="GO:0005524">
    <property type="term" value="F:ATP binding"/>
    <property type="evidence" value="ECO:0007669"/>
    <property type="project" value="UniProtKB-KW"/>
</dbReference>
<dbReference type="InterPro" id="IPR012547">
    <property type="entry name" value="PDDEXK_9"/>
</dbReference>